<feature type="transmembrane region" description="Helical" evidence="1">
    <location>
        <begin position="197"/>
        <end position="217"/>
    </location>
</feature>
<name>A0A895XH21_9ACTN</name>
<gene>
    <name evidence="2" type="ORF">JQS30_12800</name>
</gene>
<proteinExistence type="predicted"/>
<feature type="transmembrane region" description="Helical" evidence="1">
    <location>
        <begin position="84"/>
        <end position="107"/>
    </location>
</feature>
<organism evidence="2 3">
    <name type="scientific">Natronoglycomyces albus</name>
    <dbReference type="NCBI Taxonomy" id="2811108"/>
    <lineage>
        <taxon>Bacteria</taxon>
        <taxon>Bacillati</taxon>
        <taxon>Actinomycetota</taxon>
        <taxon>Actinomycetes</taxon>
        <taxon>Glycomycetales</taxon>
        <taxon>Glycomycetaceae</taxon>
        <taxon>Natronoglycomyces</taxon>
    </lineage>
</organism>
<feature type="transmembrane region" description="Helical" evidence="1">
    <location>
        <begin position="169"/>
        <end position="190"/>
    </location>
</feature>
<dbReference type="RefSeq" id="WP_213170640.1">
    <property type="nucleotide sequence ID" value="NZ_CP070496.1"/>
</dbReference>
<feature type="transmembrane region" description="Helical" evidence="1">
    <location>
        <begin position="128"/>
        <end position="149"/>
    </location>
</feature>
<dbReference type="KEGG" id="nav:JQS30_12800"/>
<dbReference type="Proteomes" id="UP000662939">
    <property type="component" value="Chromosome"/>
</dbReference>
<dbReference type="AlphaFoldDB" id="A0A895XH21"/>
<feature type="transmembrane region" description="Helical" evidence="1">
    <location>
        <begin position="46"/>
        <end position="64"/>
    </location>
</feature>
<evidence type="ECO:0000256" key="1">
    <source>
        <dbReference type="SAM" id="Phobius"/>
    </source>
</evidence>
<keyword evidence="1" id="KW-1133">Transmembrane helix</keyword>
<feature type="transmembrane region" description="Helical" evidence="1">
    <location>
        <begin position="250"/>
        <end position="271"/>
    </location>
</feature>
<keyword evidence="3" id="KW-1185">Reference proteome</keyword>
<reference evidence="2" key="1">
    <citation type="submission" date="2021-02" db="EMBL/GenBank/DDBJ databases">
        <title>Natronoglycomyces albus gen. nov., sp. nov, a haloalkaliphilic actinobacterium from a soda solonchak soil.</title>
        <authorList>
            <person name="Sorokin D.Y."/>
            <person name="Khijniak T.V."/>
            <person name="Zakharycheva A.P."/>
            <person name="Boueva O.V."/>
            <person name="Ariskina E.V."/>
            <person name="Hahnke R.L."/>
            <person name="Bunk B."/>
            <person name="Sproer C."/>
            <person name="Schumann P."/>
            <person name="Evtushenko L.I."/>
            <person name="Kublanov I.V."/>
        </authorList>
    </citation>
    <scope>NUCLEOTIDE SEQUENCE</scope>
    <source>
        <strain evidence="2">DSM 106290</strain>
    </source>
</reference>
<evidence type="ECO:0000313" key="3">
    <source>
        <dbReference type="Proteomes" id="UP000662939"/>
    </source>
</evidence>
<evidence type="ECO:0008006" key="4">
    <source>
        <dbReference type="Google" id="ProtNLM"/>
    </source>
</evidence>
<sequence>MTTTQASPIDVAQAPTPARNARPYRLSFRGQLLSEWTKFWSLRSTWMMVILAAVIPIAVTIPAARSFSDFEQVAGIDPIGSTLFGISFGSILMGILGVLLMTSEFATGSVRSTLTATPGRTGLLRNKAIVFTAITAVIFGAVTLAAYFVAQAQLGDHPLAVGLTDDGVIRTLAGITFSVVYYGLLGLALGTLLRNTAGGITTFVGIFLLLPNLLHLLPGERATDLIPYLPAQTVLPLTELNPVASGPSPGVATLMCLAWLVVFLAAGAATLKHRDV</sequence>
<protein>
    <recommendedName>
        <fullName evidence="4">ABC transporter permease</fullName>
    </recommendedName>
</protein>
<keyword evidence="1" id="KW-0472">Membrane</keyword>
<dbReference type="EMBL" id="CP070496">
    <property type="protein sequence ID" value="QSB04644.1"/>
    <property type="molecule type" value="Genomic_DNA"/>
</dbReference>
<dbReference type="PANTHER" id="PTHR37305">
    <property type="entry name" value="INTEGRAL MEMBRANE PROTEIN-RELATED"/>
    <property type="match status" value="1"/>
</dbReference>
<accession>A0A895XH21</accession>
<keyword evidence="1" id="KW-0812">Transmembrane</keyword>
<dbReference type="PANTHER" id="PTHR37305:SF1">
    <property type="entry name" value="MEMBRANE PROTEIN"/>
    <property type="match status" value="1"/>
</dbReference>
<evidence type="ECO:0000313" key="2">
    <source>
        <dbReference type="EMBL" id="QSB04644.1"/>
    </source>
</evidence>